<feature type="compositionally biased region" description="Polar residues" evidence="1">
    <location>
        <begin position="70"/>
        <end position="80"/>
    </location>
</feature>
<feature type="compositionally biased region" description="Gly residues" evidence="1">
    <location>
        <begin position="123"/>
        <end position="136"/>
    </location>
</feature>
<protein>
    <submittedName>
        <fullName evidence="2">Uncharacterized protein</fullName>
    </submittedName>
</protein>
<dbReference type="Proteomes" id="UP000799302">
    <property type="component" value="Unassembled WGS sequence"/>
</dbReference>
<evidence type="ECO:0000313" key="2">
    <source>
        <dbReference type="EMBL" id="KAF2671358.1"/>
    </source>
</evidence>
<accession>A0A6A6UJW3</accession>
<feature type="compositionally biased region" description="Basic and acidic residues" evidence="1">
    <location>
        <begin position="164"/>
        <end position="181"/>
    </location>
</feature>
<sequence length="239" mass="25032">MSSSDQNNSRESPPATSNRRRSSFVDMFNPRASMNGQNQGPRRLSITTLGLSAMPGAQSSPFNSMRGRTESVSSANSGSVDESPFEEDPASPNPNTSASVPATPFSRRMSLGAARTLGRGPTSAGGGGGQNGGNNGNGRVPGSSPSSVAFERKASASSPSGAAKSREGFDFAENLRARAERTSSISAGMFGGMGPQSPPMSHHRSRSIAMEPPKNEMPKQAARPDAFQERILKGDFYMD</sequence>
<organism evidence="2 3">
    <name type="scientific">Microthyrium microscopicum</name>
    <dbReference type="NCBI Taxonomy" id="703497"/>
    <lineage>
        <taxon>Eukaryota</taxon>
        <taxon>Fungi</taxon>
        <taxon>Dikarya</taxon>
        <taxon>Ascomycota</taxon>
        <taxon>Pezizomycotina</taxon>
        <taxon>Dothideomycetes</taxon>
        <taxon>Dothideomycetes incertae sedis</taxon>
        <taxon>Microthyriales</taxon>
        <taxon>Microthyriaceae</taxon>
        <taxon>Microthyrium</taxon>
    </lineage>
</organism>
<dbReference type="OrthoDB" id="5384020at2759"/>
<dbReference type="EMBL" id="MU004233">
    <property type="protein sequence ID" value="KAF2671358.1"/>
    <property type="molecule type" value="Genomic_DNA"/>
</dbReference>
<feature type="compositionally biased region" description="Low complexity" evidence="1">
    <location>
        <begin position="137"/>
        <end position="147"/>
    </location>
</feature>
<gene>
    <name evidence="2" type="ORF">BT63DRAFT_412400</name>
</gene>
<dbReference type="AlphaFoldDB" id="A0A6A6UJW3"/>
<feature type="compositionally biased region" description="Polar residues" evidence="1">
    <location>
        <begin position="1"/>
        <end position="17"/>
    </location>
</feature>
<name>A0A6A6UJW3_9PEZI</name>
<evidence type="ECO:0000256" key="1">
    <source>
        <dbReference type="SAM" id="MobiDB-lite"/>
    </source>
</evidence>
<keyword evidence="3" id="KW-1185">Reference proteome</keyword>
<feature type="compositionally biased region" description="Polar residues" evidence="1">
    <location>
        <begin position="32"/>
        <end position="50"/>
    </location>
</feature>
<reference evidence="2" key="1">
    <citation type="journal article" date="2020" name="Stud. Mycol.">
        <title>101 Dothideomycetes genomes: a test case for predicting lifestyles and emergence of pathogens.</title>
        <authorList>
            <person name="Haridas S."/>
            <person name="Albert R."/>
            <person name="Binder M."/>
            <person name="Bloem J."/>
            <person name="Labutti K."/>
            <person name="Salamov A."/>
            <person name="Andreopoulos B."/>
            <person name="Baker S."/>
            <person name="Barry K."/>
            <person name="Bills G."/>
            <person name="Bluhm B."/>
            <person name="Cannon C."/>
            <person name="Castanera R."/>
            <person name="Culley D."/>
            <person name="Daum C."/>
            <person name="Ezra D."/>
            <person name="Gonzalez J."/>
            <person name="Henrissat B."/>
            <person name="Kuo A."/>
            <person name="Liang C."/>
            <person name="Lipzen A."/>
            <person name="Lutzoni F."/>
            <person name="Magnuson J."/>
            <person name="Mondo S."/>
            <person name="Nolan M."/>
            <person name="Ohm R."/>
            <person name="Pangilinan J."/>
            <person name="Park H.-J."/>
            <person name="Ramirez L."/>
            <person name="Alfaro M."/>
            <person name="Sun H."/>
            <person name="Tritt A."/>
            <person name="Yoshinaga Y."/>
            <person name="Zwiers L.-H."/>
            <person name="Turgeon B."/>
            <person name="Goodwin S."/>
            <person name="Spatafora J."/>
            <person name="Crous P."/>
            <person name="Grigoriev I."/>
        </authorList>
    </citation>
    <scope>NUCLEOTIDE SEQUENCE</scope>
    <source>
        <strain evidence="2">CBS 115976</strain>
    </source>
</reference>
<feature type="region of interest" description="Disordered" evidence="1">
    <location>
        <begin position="1"/>
        <end position="239"/>
    </location>
</feature>
<evidence type="ECO:0000313" key="3">
    <source>
        <dbReference type="Proteomes" id="UP000799302"/>
    </source>
</evidence>
<proteinExistence type="predicted"/>